<dbReference type="Proteomes" id="UP000231658">
    <property type="component" value="Unassembled WGS sequence"/>
</dbReference>
<dbReference type="Gene3D" id="2.60.40.2500">
    <property type="match status" value="1"/>
</dbReference>
<dbReference type="EMBL" id="FLYE01000047">
    <property type="protein sequence ID" value="SCA58136.1"/>
    <property type="molecule type" value="Genomic_DNA"/>
</dbReference>
<keyword evidence="3" id="KW-1185">Reference proteome</keyword>
<sequence>MAKFNFCVVLLLTLVLSSNAIAQDKYQRGQSAQHSKPKGKKETVVYIEKPFDPMNMTNREIEELLQLEGGADLSDSRAVLNAVCDPKAKGHKKQLSPGIRVYEYHKHKAMHVCIGIGGKTWIEFPSWEIITKVKPVLGSETIFGTVEHDSHSVTLHAENSGVDTTLHVRSGFGNLYTFFVKAIGTEYKAVPDASVFVYVDEPEDLVERTKVAKAEIATEDAFTTMKSEMNKKPDYKREKPFDWTKADCNDYRVAPLNDAGKELMPERVCTDGYWTLFDLGDKSDSKRRVTIYQVVDRTDQPLAPQTRGSRDQLILVNRTGKFTLGIGEAIICATLIDRKDKYKDHPNG</sequence>
<proteinExistence type="predicted"/>
<evidence type="ECO:0000256" key="1">
    <source>
        <dbReference type="SAM" id="SignalP"/>
    </source>
</evidence>
<dbReference type="InterPro" id="IPR038161">
    <property type="entry name" value="VirB9/CagX/TrbG_C_sf"/>
</dbReference>
<gene>
    <name evidence="2" type="ORF">MTBPR1_80190</name>
</gene>
<dbReference type="STRING" id="1867952.MTBPR1_80190"/>
<protein>
    <submittedName>
        <fullName evidence="2">Uncharacterized protein</fullName>
    </submittedName>
</protein>
<feature type="chain" id="PRO_5008680925" evidence="1">
    <location>
        <begin position="23"/>
        <end position="348"/>
    </location>
</feature>
<organism evidence="2 3">
    <name type="scientific">Candidatus Terasakiella magnetica</name>
    <dbReference type="NCBI Taxonomy" id="1867952"/>
    <lineage>
        <taxon>Bacteria</taxon>
        <taxon>Pseudomonadati</taxon>
        <taxon>Pseudomonadota</taxon>
        <taxon>Alphaproteobacteria</taxon>
        <taxon>Rhodospirillales</taxon>
        <taxon>Terasakiellaceae</taxon>
        <taxon>Terasakiella</taxon>
    </lineage>
</organism>
<reference evidence="2 3" key="1">
    <citation type="submission" date="2016-07" db="EMBL/GenBank/DDBJ databases">
        <authorList>
            <person name="Lefevre C.T."/>
        </authorList>
    </citation>
    <scope>NUCLEOTIDE SEQUENCE [LARGE SCALE GENOMIC DNA]</scope>
    <source>
        <strain evidence="2">PR1</strain>
    </source>
</reference>
<dbReference type="AlphaFoldDB" id="A0A1C3RLH9"/>
<keyword evidence="1" id="KW-0732">Signal</keyword>
<feature type="signal peptide" evidence="1">
    <location>
        <begin position="1"/>
        <end position="22"/>
    </location>
</feature>
<name>A0A1C3RLH9_9PROT</name>
<evidence type="ECO:0000313" key="2">
    <source>
        <dbReference type="EMBL" id="SCA58136.1"/>
    </source>
</evidence>
<accession>A0A1C3RLH9</accession>
<dbReference type="RefSeq" id="WP_069190128.1">
    <property type="nucleotide sequence ID" value="NZ_FLYE01000047.1"/>
</dbReference>
<evidence type="ECO:0000313" key="3">
    <source>
        <dbReference type="Proteomes" id="UP000231658"/>
    </source>
</evidence>